<dbReference type="EMBL" id="JBHSLU010000012">
    <property type="protein sequence ID" value="MFC5505169.1"/>
    <property type="molecule type" value="Genomic_DNA"/>
</dbReference>
<sequence length="167" mass="17480">MTARNFKCPPEQAAEVWQGLGWDQDTPVVHVGDELVGPANLIDAAEVFLATPAAERRKPGLIAYARDKRWRAEVGGTLAAGIPIATDDRSKLMIIGAGVAAAADPNWSTVWQGTDGAAYPVNAAAMLAIRDAVQAHTNRTFTVLAGVLSGIDAGTITTRAEVEAAFA</sequence>
<accession>A0ABW0NXQ0</accession>
<keyword evidence="3" id="KW-1185">Reference proteome</keyword>
<gene>
    <name evidence="2" type="ORF">ACFPN9_07855</name>
</gene>
<dbReference type="Pfam" id="PF14301">
    <property type="entry name" value="DUF4376"/>
    <property type="match status" value="1"/>
</dbReference>
<evidence type="ECO:0000259" key="1">
    <source>
        <dbReference type="Pfam" id="PF14301"/>
    </source>
</evidence>
<protein>
    <recommendedName>
        <fullName evidence="1">DUF4376 domain-containing protein</fullName>
    </recommendedName>
</protein>
<dbReference type="InterPro" id="IPR025484">
    <property type="entry name" value="DUF4376"/>
</dbReference>
<organism evidence="2 3">
    <name type="scientific">Bosea massiliensis</name>
    <dbReference type="NCBI Taxonomy" id="151419"/>
    <lineage>
        <taxon>Bacteria</taxon>
        <taxon>Pseudomonadati</taxon>
        <taxon>Pseudomonadota</taxon>
        <taxon>Alphaproteobacteria</taxon>
        <taxon>Hyphomicrobiales</taxon>
        <taxon>Boseaceae</taxon>
        <taxon>Bosea</taxon>
    </lineage>
</organism>
<reference evidence="3" key="1">
    <citation type="journal article" date="2019" name="Int. J. Syst. Evol. Microbiol.">
        <title>The Global Catalogue of Microorganisms (GCM) 10K type strain sequencing project: providing services to taxonomists for standard genome sequencing and annotation.</title>
        <authorList>
            <consortium name="The Broad Institute Genomics Platform"/>
            <consortium name="The Broad Institute Genome Sequencing Center for Infectious Disease"/>
            <person name="Wu L."/>
            <person name="Ma J."/>
        </authorList>
    </citation>
    <scope>NUCLEOTIDE SEQUENCE [LARGE SCALE GENOMIC DNA]</scope>
    <source>
        <strain evidence="3">CCUG 43117</strain>
    </source>
</reference>
<name>A0ABW0NXQ0_9HYPH</name>
<dbReference type="RefSeq" id="WP_377816290.1">
    <property type="nucleotide sequence ID" value="NZ_JBHSLU010000012.1"/>
</dbReference>
<proteinExistence type="predicted"/>
<evidence type="ECO:0000313" key="2">
    <source>
        <dbReference type="EMBL" id="MFC5505169.1"/>
    </source>
</evidence>
<feature type="domain" description="DUF4376" evidence="1">
    <location>
        <begin position="60"/>
        <end position="163"/>
    </location>
</feature>
<evidence type="ECO:0000313" key="3">
    <source>
        <dbReference type="Proteomes" id="UP001596060"/>
    </source>
</evidence>
<dbReference type="Proteomes" id="UP001596060">
    <property type="component" value="Unassembled WGS sequence"/>
</dbReference>
<comment type="caution">
    <text evidence="2">The sequence shown here is derived from an EMBL/GenBank/DDBJ whole genome shotgun (WGS) entry which is preliminary data.</text>
</comment>